<dbReference type="EMBL" id="NBIV01000236">
    <property type="protein sequence ID" value="PXF41089.1"/>
    <property type="molecule type" value="Genomic_DNA"/>
</dbReference>
<keyword evidence="4" id="KW-1185">Reference proteome</keyword>
<dbReference type="GO" id="GO:1990904">
    <property type="term" value="C:ribonucleoprotein complex"/>
    <property type="evidence" value="ECO:0007669"/>
    <property type="project" value="TreeGrafter"/>
</dbReference>
<evidence type="ECO:0000313" key="4">
    <source>
        <dbReference type="Proteomes" id="UP000247409"/>
    </source>
</evidence>
<dbReference type="PANTHER" id="PTHR31027">
    <property type="entry name" value="NUCLEAR SEGREGATION PROTEIN BFR1"/>
    <property type="match status" value="1"/>
</dbReference>
<proteinExistence type="predicted"/>
<protein>
    <submittedName>
        <fullName evidence="3">Uncharacterized protein</fullName>
    </submittedName>
</protein>
<dbReference type="Proteomes" id="UP000247409">
    <property type="component" value="Unassembled WGS sequence"/>
</dbReference>
<dbReference type="AlphaFoldDB" id="A0A2V3IG77"/>
<evidence type="ECO:0000256" key="1">
    <source>
        <dbReference type="SAM" id="Coils"/>
    </source>
</evidence>
<organism evidence="3 4">
    <name type="scientific">Gracilariopsis chorda</name>
    <dbReference type="NCBI Taxonomy" id="448386"/>
    <lineage>
        <taxon>Eukaryota</taxon>
        <taxon>Rhodophyta</taxon>
        <taxon>Florideophyceae</taxon>
        <taxon>Rhodymeniophycidae</taxon>
        <taxon>Gracilariales</taxon>
        <taxon>Gracilariaceae</taxon>
        <taxon>Gracilariopsis</taxon>
    </lineage>
</organism>
<feature type="region of interest" description="Disordered" evidence="2">
    <location>
        <begin position="1"/>
        <end position="70"/>
    </location>
</feature>
<feature type="compositionally biased region" description="Low complexity" evidence="2">
    <location>
        <begin position="26"/>
        <end position="41"/>
    </location>
</feature>
<dbReference type="GO" id="GO:0008298">
    <property type="term" value="P:intracellular mRNA localization"/>
    <property type="evidence" value="ECO:0007669"/>
    <property type="project" value="TreeGrafter"/>
</dbReference>
<sequence>MAGVTADPGADNIPPSSTDSAADNKPSQPAQSADSAQNNNNKPRKPRRERLPLPDPIPETPVKRYPEPNRAELQKKIDVVDAQLQECFSRLTSTRAFNDQRQKIREAGKPTFEAARKAISELNEQCRVLFEERKATNAKLKEIRDAGASARNATSSFEVPGAGRDGNEALKNVRTIEELEQRIGDFKYRMETESLPISEEKKIVAQLAFLQHRGRDFIRERAEVINNEKNAKESRLALRKELEEAKKQQDVAIDAAKAKLEEQKKILTDLRADEDEQIKKLLDTVPQVDRAAERKKIVELKADIKKMREDFDVERDHWYLNERIHLEQQKIARRKKYEEIQAEREARRKAWEAEQAQYPEPHPYQEEKDMCSGLIVYLQTLLGETVDKPNVNLAPSKAGNAPSLKSTPTSREITTAGKAIGKNASGSDFENLAFSGYMRKAGGKSRNKRIRGRSSSATVDISAAENAQLKPHSIDYLTAFTRLDIKPPNRISEVRAALDAVKEKAAYYETAPAPSEEQKAKKAESKQKKQSSEKNLANGSVDLSTDVGANAFPGLQSDSAAPSSSRASSMPSFKAVASGAATAPPPTTVASVMDMPPVQEMEEQLNIEEAMNKSGVVSGTGAEQTMTMTTQVLESPIAES</sequence>
<feature type="coiled-coil region" evidence="1">
    <location>
        <begin position="228"/>
        <end position="310"/>
    </location>
</feature>
<dbReference type="InterPro" id="IPR039604">
    <property type="entry name" value="Bfr1"/>
</dbReference>
<comment type="caution">
    <text evidence="3">The sequence shown here is derived from an EMBL/GenBank/DDBJ whole genome shotgun (WGS) entry which is preliminary data.</text>
</comment>
<dbReference type="OrthoDB" id="2195113at2759"/>
<feature type="region of interest" description="Disordered" evidence="2">
    <location>
        <begin position="509"/>
        <end position="592"/>
    </location>
</feature>
<keyword evidence="1" id="KW-0175">Coiled coil</keyword>
<evidence type="ECO:0000313" key="3">
    <source>
        <dbReference type="EMBL" id="PXF41089.1"/>
    </source>
</evidence>
<feature type="compositionally biased region" description="Basic and acidic residues" evidence="2">
    <location>
        <begin position="516"/>
        <end position="532"/>
    </location>
</feature>
<accession>A0A2V3IG77</accession>
<evidence type="ECO:0000256" key="2">
    <source>
        <dbReference type="SAM" id="MobiDB-lite"/>
    </source>
</evidence>
<dbReference type="GO" id="GO:0042175">
    <property type="term" value="C:nuclear outer membrane-endoplasmic reticulum membrane network"/>
    <property type="evidence" value="ECO:0007669"/>
    <property type="project" value="TreeGrafter"/>
</dbReference>
<dbReference type="PANTHER" id="PTHR31027:SF2">
    <property type="entry name" value="LEBERCILIN DOMAIN-CONTAINING PROTEIN"/>
    <property type="match status" value="1"/>
</dbReference>
<dbReference type="GO" id="GO:0003729">
    <property type="term" value="F:mRNA binding"/>
    <property type="evidence" value="ECO:0007669"/>
    <property type="project" value="TreeGrafter"/>
</dbReference>
<dbReference type="GO" id="GO:0005783">
    <property type="term" value="C:endoplasmic reticulum"/>
    <property type="evidence" value="ECO:0007669"/>
    <property type="project" value="TreeGrafter"/>
</dbReference>
<dbReference type="STRING" id="448386.A0A2V3IG77"/>
<feature type="compositionally biased region" description="Basic and acidic residues" evidence="2">
    <location>
        <begin position="61"/>
        <end position="70"/>
    </location>
</feature>
<reference evidence="3 4" key="1">
    <citation type="journal article" date="2018" name="Mol. Biol. Evol.">
        <title>Analysis of the draft genome of the red seaweed Gracilariopsis chorda provides insights into genome size evolution in Rhodophyta.</title>
        <authorList>
            <person name="Lee J."/>
            <person name="Yang E.C."/>
            <person name="Graf L."/>
            <person name="Yang J.H."/>
            <person name="Qiu H."/>
            <person name="Zel Zion U."/>
            <person name="Chan C.X."/>
            <person name="Stephens T.G."/>
            <person name="Weber A.P.M."/>
            <person name="Boo G.H."/>
            <person name="Boo S.M."/>
            <person name="Kim K.M."/>
            <person name="Shin Y."/>
            <person name="Jung M."/>
            <person name="Lee S.J."/>
            <person name="Yim H.S."/>
            <person name="Lee J.H."/>
            <person name="Bhattacharya D."/>
            <person name="Yoon H.S."/>
        </authorList>
    </citation>
    <scope>NUCLEOTIDE SEQUENCE [LARGE SCALE GENOMIC DNA]</scope>
    <source>
        <strain evidence="3 4">SKKU-2015</strain>
        <tissue evidence="3">Whole body</tissue>
    </source>
</reference>
<feature type="compositionally biased region" description="Low complexity" evidence="2">
    <location>
        <begin position="557"/>
        <end position="592"/>
    </location>
</feature>
<gene>
    <name evidence="3" type="ORF">BWQ96_09193</name>
</gene>
<name>A0A2V3IG77_9FLOR</name>
<feature type="coiled-coil region" evidence="1">
    <location>
        <begin position="112"/>
        <end position="139"/>
    </location>
</feature>